<accession>A0A9P4MIR9</accession>
<evidence type="ECO:0000313" key="1">
    <source>
        <dbReference type="EMBL" id="KAF2151334.1"/>
    </source>
</evidence>
<dbReference type="Proteomes" id="UP000799439">
    <property type="component" value="Unassembled WGS sequence"/>
</dbReference>
<name>A0A9P4MIR9_9PEZI</name>
<dbReference type="AlphaFoldDB" id="A0A9P4MIR9"/>
<gene>
    <name evidence="1" type="ORF">K461DRAFT_280122</name>
</gene>
<sequence length="70" mass="8101">MALETRLCIFFAASLISNKEVQGYQWHLRSRYTHAWQARAIDYCARISPRASGEMLCDHSKSLQLKKNSI</sequence>
<protein>
    <submittedName>
        <fullName evidence="1">Uncharacterized protein</fullName>
    </submittedName>
</protein>
<evidence type="ECO:0000313" key="2">
    <source>
        <dbReference type="Proteomes" id="UP000799439"/>
    </source>
</evidence>
<comment type="caution">
    <text evidence="1">The sequence shown here is derived from an EMBL/GenBank/DDBJ whole genome shotgun (WGS) entry which is preliminary data.</text>
</comment>
<proteinExistence type="predicted"/>
<dbReference type="EMBL" id="ML996088">
    <property type="protein sequence ID" value="KAF2151334.1"/>
    <property type="molecule type" value="Genomic_DNA"/>
</dbReference>
<reference evidence="1" key="1">
    <citation type="journal article" date="2020" name="Stud. Mycol.">
        <title>101 Dothideomycetes genomes: a test case for predicting lifestyles and emergence of pathogens.</title>
        <authorList>
            <person name="Haridas S."/>
            <person name="Albert R."/>
            <person name="Binder M."/>
            <person name="Bloem J."/>
            <person name="Labutti K."/>
            <person name="Salamov A."/>
            <person name="Andreopoulos B."/>
            <person name="Baker S."/>
            <person name="Barry K."/>
            <person name="Bills G."/>
            <person name="Bluhm B."/>
            <person name="Cannon C."/>
            <person name="Castanera R."/>
            <person name="Culley D."/>
            <person name="Daum C."/>
            <person name="Ezra D."/>
            <person name="Gonzalez J."/>
            <person name="Henrissat B."/>
            <person name="Kuo A."/>
            <person name="Liang C."/>
            <person name="Lipzen A."/>
            <person name="Lutzoni F."/>
            <person name="Magnuson J."/>
            <person name="Mondo S."/>
            <person name="Nolan M."/>
            <person name="Ohm R."/>
            <person name="Pangilinan J."/>
            <person name="Park H.-J."/>
            <person name="Ramirez L."/>
            <person name="Alfaro M."/>
            <person name="Sun H."/>
            <person name="Tritt A."/>
            <person name="Yoshinaga Y."/>
            <person name="Zwiers L.-H."/>
            <person name="Turgeon B."/>
            <person name="Goodwin S."/>
            <person name="Spatafora J."/>
            <person name="Crous P."/>
            <person name="Grigoriev I."/>
        </authorList>
    </citation>
    <scope>NUCLEOTIDE SEQUENCE</scope>
    <source>
        <strain evidence="1">CBS 260.36</strain>
    </source>
</reference>
<organism evidence="1 2">
    <name type="scientific">Myriangium duriaei CBS 260.36</name>
    <dbReference type="NCBI Taxonomy" id="1168546"/>
    <lineage>
        <taxon>Eukaryota</taxon>
        <taxon>Fungi</taxon>
        <taxon>Dikarya</taxon>
        <taxon>Ascomycota</taxon>
        <taxon>Pezizomycotina</taxon>
        <taxon>Dothideomycetes</taxon>
        <taxon>Dothideomycetidae</taxon>
        <taxon>Myriangiales</taxon>
        <taxon>Myriangiaceae</taxon>
        <taxon>Myriangium</taxon>
    </lineage>
</organism>
<keyword evidence="2" id="KW-1185">Reference proteome</keyword>